<dbReference type="Proteomes" id="UP000304941">
    <property type="component" value="Unassembled WGS sequence"/>
</dbReference>
<gene>
    <name evidence="1" type="ORF">FEM54_23630</name>
</gene>
<proteinExistence type="predicted"/>
<name>A0ABY2TZL2_9PSED</name>
<sequence>MQKIAYKKAPGLSTWGFFVCIGPAPFEPGGNVPVYKWFDLLLFSKGYTRGYTVLAAGAFLARFTLAAKAIEVRCSIPDERYAVLINPPPVQRCGHHHHSFDGSVQEWPDYLAPHL</sequence>
<keyword evidence="2" id="KW-1185">Reference proteome</keyword>
<comment type="caution">
    <text evidence="1">The sequence shown here is derived from an EMBL/GenBank/DDBJ whole genome shotgun (WGS) entry which is preliminary data.</text>
</comment>
<protein>
    <submittedName>
        <fullName evidence="1">Uncharacterized protein</fullName>
    </submittedName>
</protein>
<dbReference type="EMBL" id="VBVZ01000441">
    <property type="protein sequence ID" value="TLG89070.1"/>
    <property type="molecule type" value="Genomic_DNA"/>
</dbReference>
<evidence type="ECO:0000313" key="2">
    <source>
        <dbReference type="Proteomes" id="UP000304941"/>
    </source>
</evidence>
<dbReference type="RefSeq" id="WP_138453351.1">
    <property type="nucleotide sequence ID" value="NZ_VBVZ01000441.1"/>
</dbReference>
<reference evidence="1 2" key="1">
    <citation type="submission" date="2019-05" db="EMBL/GenBank/DDBJ databases">
        <title>Pseudomonas edaphica sp. nov., isolated from rhizospheric soil of Cistus ladanifer L. in Spain.</title>
        <authorList>
            <person name="Peix A."/>
        </authorList>
    </citation>
    <scope>NUCLEOTIDE SEQUENCE [LARGE SCALE GENOMIC DNA]</scope>
    <source>
        <strain evidence="1 2">RD25</strain>
    </source>
</reference>
<evidence type="ECO:0000313" key="1">
    <source>
        <dbReference type="EMBL" id="TLG89070.1"/>
    </source>
</evidence>
<accession>A0ABY2TZL2</accession>
<organism evidence="1 2">
    <name type="scientific">Pseudomonas edaphica</name>
    <dbReference type="NCBI Taxonomy" id="2006980"/>
    <lineage>
        <taxon>Bacteria</taxon>
        <taxon>Pseudomonadati</taxon>
        <taxon>Pseudomonadota</taxon>
        <taxon>Gammaproteobacteria</taxon>
        <taxon>Pseudomonadales</taxon>
        <taxon>Pseudomonadaceae</taxon>
        <taxon>Pseudomonas</taxon>
    </lineage>
</organism>